<evidence type="ECO:0000256" key="5">
    <source>
        <dbReference type="ARBA" id="ARBA00023136"/>
    </source>
</evidence>
<evidence type="ECO:0000256" key="3">
    <source>
        <dbReference type="ARBA" id="ARBA00022692"/>
    </source>
</evidence>
<reference evidence="9" key="1">
    <citation type="submission" date="2010-05" db="EMBL/GenBank/DDBJ databases">
        <title>The genome sequence of Magnaporthe poae strain ATCC 64411.</title>
        <authorList>
            <person name="Ma L.-J."/>
            <person name="Dead R."/>
            <person name="Young S."/>
            <person name="Zeng Q."/>
            <person name="Koehrsen M."/>
            <person name="Alvarado L."/>
            <person name="Berlin A."/>
            <person name="Chapman S.B."/>
            <person name="Chen Z."/>
            <person name="Freedman E."/>
            <person name="Gellesch M."/>
            <person name="Goldberg J."/>
            <person name="Griggs A."/>
            <person name="Gujja S."/>
            <person name="Heilman E.R."/>
            <person name="Heiman D."/>
            <person name="Hepburn T."/>
            <person name="Howarth C."/>
            <person name="Jen D."/>
            <person name="Larson L."/>
            <person name="Mehta T."/>
            <person name="Neiman D."/>
            <person name="Pearson M."/>
            <person name="Roberts A."/>
            <person name="Saif S."/>
            <person name="Shea T."/>
            <person name="Shenoy N."/>
            <person name="Sisk P."/>
            <person name="Stolte C."/>
            <person name="Sykes S."/>
            <person name="Walk T."/>
            <person name="White J."/>
            <person name="Yandava C."/>
            <person name="Haas B."/>
            <person name="Nusbaum C."/>
            <person name="Birren B."/>
        </authorList>
    </citation>
    <scope>NUCLEOTIDE SEQUENCE [LARGE SCALE GENOMIC DNA]</scope>
    <source>
        <strain evidence="9">ATCC 64411 / 73-15</strain>
    </source>
</reference>
<dbReference type="EMBL" id="GL876968">
    <property type="protein sequence ID" value="KLU84652.1"/>
    <property type="molecule type" value="Genomic_DNA"/>
</dbReference>
<dbReference type="OrthoDB" id="10425491at2759"/>
<keyword evidence="4 6" id="KW-1133">Transmembrane helix</keyword>
<evidence type="ECO:0000313" key="9">
    <source>
        <dbReference type="Proteomes" id="UP000011715"/>
    </source>
</evidence>
<feature type="transmembrane region" description="Helical" evidence="6">
    <location>
        <begin position="113"/>
        <end position="137"/>
    </location>
</feature>
<dbReference type="InterPro" id="IPR009716">
    <property type="entry name" value="Ferroportin-1"/>
</dbReference>
<accession>A0A0C4DUQ0</accession>
<evidence type="ECO:0000313" key="7">
    <source>
        <dbReference type="EMBL" id="KLU84652.1"/>
    </source>
</evidence>
<dbReference type="VEuPathDB" id="FungiDB:MAPG_03692"/>
<keyword evidence="2 6" id="KW-0813">Transport</keyword>
<dbReference type="eggNOG" id="ENOG502R5KQ">
    <property type="taxonomic scope" value="Eukaryota"/>
</dbReference>
<keyword evidence="3 6" id="KW-0812">Transmembrane</keyword>
<keyword evidence="9" id="KW-1185">Reference proteome</keyword>
<feature type="transmembrane region" description="Helical" evidence="6">
    <location>
        <begin position="149"/>
        <end position="171"/>
    </location>
</feature>
<reference evidence="7" key="3">
    <citation type="submission" date="2011-03" db="EMBL/GenBank/DDBJ databases">
        <title>Annotation of Magnaporthe poae ATCC 64411.</title>
        <authorList>
            <person name="Ma L.-J."/>
            <person name="Dead R."/>
            <person name="Young S.K."/>
            <person name="Zeng Q."/>
            <person name="Gargeya S."/>
            <person name="Fitzgerald M."/>
            <person name="Haas B."/>
            <person name="Abouelleil A."/>
            <person name="Alvarado L."/>
            <person name="Arachchi H.M."/>
            <person name="Berlin A."/>
            <person name="Brown A."/>
            <person name="Chapman S.B."/>
            <person name="Chen Z."/>
            <person name="Dunbar C."/>
            <person name="Freedman E."/>
            <person name="Gearin G."/>
            <person name="Gellesch M."/>
            <person name="Goldberg J."/>
            <person name="Griggs A."/>
            <person name="Gujja S."/>
            <person name="Heiman D."/>
            <person name="Howarth C."/>
            <person name="Larson L."/>
            <person name="Lui A."/>
            <person name="MacDonald P.J.P."/>
            <person name="Mehta T."/>
            <person name="Montmayeur A."/>
            <person name="Murphy C."/>
            <person name="Neiman D."/>
            <person name="Pearson M."/>
            <person name="Priest M."/>
            <person name="Roberts A."/>
            <person name="Saif S."/>
            <person name="Shea T."/>
            <person name="Shenoy N."/>
            <person name="Sisk P."/>
            <person name="Stolte C."/>
            <person name="Sykes S."/>
            <person name="Yandava C."/>
            <person name="Wortman J."/>
            <person name="Nusbaum C."/>
            <person name="Birren B."/>
        </authorList>
    </citation>
    <scope>NUCLEOTIDE SEQUENCE</scope>
    <source>
        <strain evidence="7">ATCC 64411</strain>
    </source>
</reference>
<evidence type="ECO:0000256" key="1">
    <source>
        <dbReference type="ARBA" id="ARBA00004141"/>
    </source>
</evidence>
<evidence type="ECO:0000256" key="4">
    <source>
        <dbReference type="ARBA" id="ARBA00022989"/>
    </source>
</evidence>
<reference evidence="8" key="4">
    <citation type="journal article" date="2015" name="G3 (Bethesda)">
        <title>Genome sequences of three phytopathogenic species of the Magnaporthaceae family of fungi.</title>
        <authorList>
            <person name="Okagaki L.H."/>
            <person name="Nunes C.C."/>
            <person name="Sailsbery J."/>
            <person name="Clay B."/>
            <person name="Brown D."/>
            <person name="John T."/>
            <person name="Oh Y."/>
            <person name="Young N."/>
            <person name="Fitzgerald M."/>
            <person name="Haas B.J."/>
            <person name="Zeng Q."/>
            <person name="Young S."/>
            <person name="Adiconis X."/>
            <person name="Fan L."/>
            <person name="Levin J.Z."/>
            <person name="Mitchell T.K."/>
            <person name="Okubara P.A."/>
            <person name="Farman M.L."/>
            <person name="Kohn L.M."/>
            <person name="Birren B."/>
            <person name="Ma L.-J."/>
            <person name="Dean R.A."/>
        </authorList>
    </citation>
    <scope>NUCLEOTIDE SEQUENCE</scope>
    <source>
        <strain evidence="8">ATCC 64411 / 73-15</strain>
    </source>
</reference>
<dbReference type="AlphaFoldDB" id="A0A0C4DUQ0"/>
<dbReference type="Proteomes" id="UP000011715">
    <property type="component" value="Unassembled WGS sequence"/>
</dbReference>
<comment type="similarity">
    <text evidence="6">Belongs to the ferroportin (FP) (TC 2.A.100) family. SLC40A subfamily.</text>
</comment>
<reference evidence="8" key="5">
    <citation type="submission" date="2015-06" db="UniProtKB">
        <authorList>
            <consortium name="EnsemblFungi"/>
        </authorList>
    </citation>
    <scope>IDENTIFICATION</scope>
    <source>
        <strain evidence="8">ATCC 64411</strain>
    </source>
</reference>
<reference evidence="7" key="2">
    <citation type="submission" date="2010-05" db="EMBL/GenBank/DDBJ databases">
        <title>The Genome Sequence of Magnaporthe poae strain ATCC 64411.</title>
        <authorList>
            <consortium name="The Broad Institute Genome Sequencing Platform"/>
            <consortium name="Broad Institute Genome Sequencing Center for Infectious Disease"/>
            <person name="Ma L.-J."/>
            <person name="Dead R."/>
            <person name="Young S."/>
            <person name="Zeng Q."/>
            <person name="Koehrsen M."/>
            <person name="Alvarado L."/>
            <person name="Berlin A."/>
            <person name="Chapman S.B."/>
            <person name="Chen Z."/>
            <person name="Freedman E."/>
            <person name="Gellesch M."/>
            <person name="Goldberg J."/>
            <person name="Griggs A."/>
            <person name="Gujja S."/>
            <person name="Heilman E.R."/>
            <person name="Heiman D."/>
            <person name="Hepburn T."/>
            <person name="Howarth C."/>
            <person name="Jen D."/>
            <person name="Larson L."/>
            <person name="Mehta T."/>
            <person name="Neiman D."/>
            <person name="Pearson M."/>
            <person name="Roberts A."/>
            <person name="Saif S."/>
            <person name="Shea T."/>
            <person name="Shenoy N."/>
            <person name="Sisk P."/>
            <person name="Stolte C."/>
            <person name="Sykes S."/>
            <person name="Walk T."/>
            <person name="White J."/>
            <person name="Yandava C."/>
            <person name="Haas B."/>
            <person name="Nusbaum C."/>
            <person name="Birren B."/>
        </authorList>
    </citation>
    <scope>NUCLEOTIDE SEQUENCE</scope>
    <source>
        <strain evidence="7">ATCC 64411</strain>
    </source>
</reference>
<evidence type="ECO:0000256" key="6">
    <source>
        <dbReference type="RuleBase" id="RU365065"/>
    </source>
</evidence>
<comment type="caution">
    <text evidence="6">Lacks conserved residue(s) required for the propagation of feature annotation.</text>
</comment>
<gene>
    <name evidence="7" type="ORF">MAPG_03692</name>
</gene>
<proteinExistence type="inferred from homology"/>
<dbReference type="GO" id="GO:0016020">
    <property type="term" value="C:membrane"/>
    <property type="evidence" value="ECO:0007669"/>
    <property type="project" value="UniProtKB-SubCell"/>
</dbReference>
<feature type="transmembrane region" description="Helical" evidence="6">
    <location>
        <begin position="81"/>
        <end position="107"/>
    </location>
</feature>
<protein>
    <recommendedName>
        <fullName evidence="6">Solute carrier family 40 member</fullName>
    </recommendedName>
</protein>
<dbReference type="GO" id="GO:0005381">
    <property type="term" value="F:iron ion transmembrane transporter activity"/>
    <property type="evidence" value="ECO:0007669"/>
    <property type="project" value="UniProtKB-UniRule"/>
</dbReference>
<evidence type="ECO:0000313" key="8">
    <source>
        <dbReference type="EnsemblFungi" id="MAPG_03692T0"/>
    </source>
</evidence>
<dbReference type="EnsemblFungi" id="MAPG_03692T0">
    <property type="protein sequence ID" value="MAPG_03692T0"/>
    <property type="gene ID" value="MAPG_03692"/>
</dbReference>
<name>A0A0C4DUQ0_MAGP6</name>
<comment type="subcellular location">
    <subcellularLocation>
        <location evidence="1 6">Membrane</location>
        <topology evidence="1 6">Multi-pass membrane protein</topology>
    </subcellularLocation>
</comment>
<organism evidence="8 9">
    <name type="scientific">Magnaporthiopsis poae (strain ATCC 64411 / 73-15)</name>
    <name type="common">Kentucky bluegrass fungus</name>
    <name type="synonym">Magnaporthe poae</name>
    <dbReference type="NCBI Taxonomy" id="644358"/>
    <lineage>
        <taxon>Eukaryota</taxon>
        <taxon>Fungi</taxon>
        <taxon>Dikarya</taxon>
        <taxon>Ascomycota</taxon>
        <taxon>Pezizomycotina</taxon>
        <taxon>Sordariomycetes</taxon>
        <taxon>Sordariomycetidae</taxon>
        <taxon>Magnaporthales</taxon>
        <taxon>Magnaporthaceae</taxon>
        <taxon>Magnaporthiopsis</taxon>
    </lineage>
</organism>
<dbReference type="EMBL" id="ADBL01000876">
    <property type="status" value="NOT_ANNOTATED_CDS"/>
    <property type="molecule type" value="Genomic_DNA"/>
</dbReference>
<comment type="function">
    <text evidence="6">May be involved in iron transport and iron homeostasis.</text>
</comment>
<keyword evidence="6" id="KW-0406">Ion transport</keyword>
<dbReference type="Pfam" id="PF06963">
    <property type="entry name" value="FPN1"/>
    <property type="match status" value="1"/>
</dbReference>
<sequence length="222" mass="24617">MAGTLGLGEIPQLTHYREPSDRNTLADIQRARASIYIPDDLVGRIHETPGDLTNLWDLWWKHESQQLREDLLYPKHIKLGLLALHLLSAVNCRLYGGALVFLVGVFYPVEPGAMRILALCGLVRVLTYAAVAVAVSDQIEKKSRNRRDLFRAVVCVQRIAVICCVCGLGALVGGVGTEEAPIHGLDPRRQATARFVLFAWVLVWNIVEKISATMNLILVGRD</sequence>
<evidence type="ECO:0000256" key="2">
    <source>
        <dbReference type="ARBA" id="ARBA00022448"/>
    </source>
</evidence>
<keyword evidence="5 6" id="KW-0472">Membrane</keyword>